<evidence type="ECO:0000313" key="3">
    <source>
        <dbReference type="Proteomes" id="UP000663844"/>
    </source>
</evidence>
<gene>
    <name evidence="2" type="ORF">OXD698_LOCUS14420</name>
</gene>
<feature type="region of interest" description="Disordered" evidence="1">
    <location>
        <begin position="1"/>
        <end position="178"/>
    </location>
</feature>
<protein>
    <submittedName>
        <fullName evidence="2">Uncharacterized protein</fullName>
    </submittedName>
</protein>
<accession>A0A818X3K9</accession>
<feature type="compositionally biased region" description="Basic and acidic residues" evidence="1">
    <location>
        <begin position="99"/>
        <end position="114"/>
    </location>
</feature>
<dbReference type="Proteomes" id="UP000663844">
    <property type="component" value="Unassembled WGS sequence"/>
</dbReference>
<comment type="caution">
    <text evidence="2">The sequence shown here is derived from an EMBL/GenBank/DDBJ whole genome shotgun (WGS) entry which is preliminary data.</text>
</comment>
<name>A0A818X3K9_9BILA</name>
<evidence type="ECO:0000256" key="1">
    <source>
        <dbReference type="SAM" id="MobiDB-lite"/>
    </source>
</evidence>
<dbReference type="EMBL" id="CAJOAZ010000908">
    <property type="protein sequence ID" value="CAF3733382.1"/>
    <property type="molecule type" value="Genomic_DNA"/>
</dbReference>
<proteinExistence type="predicted"/>
<organism evidence="2 3">
    <name type="scientific">Adineta steineri</name>
    <dbReference type="NCBI Taxonomy" id="433720"/>
    <lineage>
        <taxon>Eukaryota</taxon>
        <taxon>Metazoa</taxon>
        <taxon>Spiralia</taxon>
        <taxon>Gnathifera</taxon>
        <taxon>Rotifera</taxon>
        <taxon>Eurotatoria</taxon>
        <taxon>Bdelloidea</taxon>
        <taxon>Adinetida</taxon>
        <taxon>Adinetidae</taxon>
        <taxon>Adineta</taxon>
    </lineage>
</organism>
<evidence type="ECO:0000313" key="2">
    <source>
        <dbReference type="EMBL" id="CAF3733382.1"/>
    </source>
</evidence>
<feature type="compositionally biased region" description="Low complexity" evidence="1">
    <location>
        <begin position="8"/>
        <end position="27"/>
    </location>
</feature>
<feature type="compositionally biased region" description="Polar residues" evidence="1">
    <location>
        <begin position="66"/>
        <end position="98"/>
    </location>
</feature>
<feature type="compositionally biased region" description="Polar residues" evidence="1">
    <location>
        <begin position="45"/>
        <end position="57"/>
    </location>
</feature>
<sequence>MAQQNTMSTKKQTQQSLTTKLQTSLSQPEPKKQQETKSRRHLTLPTLSNNNYTQSPAEQYILHRSQMLNISNEQQDSSPETPLSFTGTNLSTAQSPMSHTERMDQWREKQTNDFRKKHKHQYVYGSPSSSSSNQTFSTSMYSTPSISSSSSQRNNSTSSISSTAAVKNDNKPKRFTAV</sequence>
<feature type="compositionally biased region" description="Low complexity" evidence="1">
    <location>
        <begin position="126"/>
        <end position="163"/>
    </location>
</feature>
<reference evidence="2" key="1">
    <citation type="submission" date="2021-02" db="EMBL/GenBank/DDBJ databases">
        <authorList>
            <person name="Nowell W R."/>
        </authorList>
    </citation>
    <scope>NUCLEOTIDE SEQUENCE</scope>
</reference>
<dbReference type="AlphaFoldDB" id="A0A818X3K9"/>